<dbReference type="Proteomes" id="UP001497623">
    <property type="component" value="Unassembled WGS sequence"/>
</dbReference>
<dbReference type="EMBL" id="CAXKWB010007363">
    <property type="protein sequence ID" value="CAL4086763.1"/>
    <property type="molecule type" value="Genomic_DNA"/>
</dbReference>
<gene>
    <name evidence="1" type="ORF">MNOR_LOCUS13078</name>
</gene>
<dbReference type="AlphaFoldDB" id="A0AAV2QM41"/>
<name>A0AAV2QM41_MEGNR</name>
<reference evidence="1 2" key="1">
    <citation type="submission" date="2024-05" db="EMBL/GenBank/DDBJ databases">
        <authorList>
            <person name="Wallberg A."/>
        </authorList>
    </citation>
    <scope>NUCLEOTIDE SEQUENCE [LARGE SCALE GENOMIC DNA]</scope>
</reference>
<comment type="caution">
    <text evidence="1">The sequence shown here is derived from an EMBL/GenBank/DDBJ whole genome shotgun (WGS) entry which is preliminary data.</text>
</comment>
<accession>A0AAV2QM41</accession>
<proteinExistence type="predicted"/>
<keyword evidence="2" id="KW-1185">Reference proteome</keyword>
<organism evidence="1 2">
    <name type="scientific">Meganyctiphanes norvegica</name>
    <name type="common">Northern krill</name>
    <name type="synonym">Thysanopoda norvegica</name>
    <dbReference type="NCBI Taxonomy" id="48144"/>
    <lineage>
        <taxon>Eukaryota</taxon>
        <taxon>Metazoa</taxon>
        <taxon>Ecdysozoa</taxon>
        <taxon>Arthropoda</taxon>
        <taxon>Crustacea</taxon>
        <taxon>Multicrustacea</taxon>
        <taxon>Malacostraca</taxon>
        <taxon>Eumalacostraca</taxon>
        <taxon>Eucarida</taxon>
        <taxon>Euphausiacea</taxon>
        <taxon>Euphausiidae</taxon>
        <taxon>Meganyctiphanes</taxon>
    </lineage>
</organism>
<evidence type="ECO:0000313" key="2">
    <source>
        <dbReference type="Proteomes" id="UP001497623"/>
    </source>
</evidence>
<protein>
    <submittedName>
        <fullName evidence="1">Uncharacterized protein</fullName>
    </submittedName>
</protein>
<evidence type="ECO:0000313" key="1">
    <source>
        <dbReference type="EMBL" id="CAL4086763.1"/>
    </source>
</evidence>
<sequence>MTLDPSQSSQSQIVSKLVQLNKLNEDEHKKHAAEISNILLWTATNHPEVLKDENDELKEVSIKRLYFRDSWEFPDELVPTDALTTLLNSRICKDLKAIWGYLDPQILSNFHTPLCTISLAIGKHTNFISLIEELKRRKQNTCEVFRIHLRCGELNLEDLPTVPDINLGLFISDVSDADTAWVVQATSLLRPQCLTPSFIEVPVLCLPCSQLTAVGVECIAKGLFDADIHVEVLEISSPYIDTDGEIPGYGNVSNFVKLIMSKYDLEYLSIVDEKEISFTEIIDDIFGWNPTLGCEELGDYLRRKEDLIIQEFCQKISIPQGSILCPTLYFTNCNDDKIQRVVEEVNWYQ</sequence>